<gene>
    <name evidence="1" type="ORF">Xsto_04136</name>
</gene>
<proteinExistence type="predicted"/>
<dbReference type="AlphaFoldDB" id="A0A2D0K438"/>
<accession>A0A2D0K438</accession>
<protein>
    <submittedName>
        <fullName evidence="1">Uncharacterized protein</fullName>
    </submittedName>
</protein>
<keyword evidence="2" id="KW-1185">Reference proteome</keyword>
<evidence type="ECO:0000313" key="1">
    <source>
        <dbReference type="EMBL" id="PHM56858.1"/>
    </source>
</evidence>
<dbReference type="Proteomes" id="UP000222366">
    <property type="component" value="Unassembled WGS sequence"/>
</dbReference>
<comment type="caution">
    <text evidence="1">The sequence shown here is derived from an EMBL/GenBank/DDBJ whole genome shotgun (WGS) entry which is preliminary data.</text>
</comment>
<evidence type="ECO:0000313" key="2">
    <source>
        <dbReference type="Proteomes" id="UP000222366"/>
    </source>
</evidence>
<sequence>MIESQLPTTVIEYRIQANPSSFSKSLFRMYCLALQLEKVMDEMQERAKVIRANNTPSPQNK</sequence>
<dbReference type="EMBL" id="NJAJ01000108">
    <property type="protein sequence ID" value="PHM56858.1"/>
    <property type="molecule type" value="Genomic_DNA"/>
</dbReference>
<dbReference type="RefSeq" id="WP_099126296.1">
    <property type="nucleotide sequence ID" value="NZ_CAWNRH010000011.1"/>
</dbReference>
<organism evidence="1 2">
    <name type="scientific">Xenorhabdus stockiae</name>
    <dbReference type="NCBI Taxonomy" id="351614"/>
    <lineage>
        <taxon>Bacteria</taxon>
        <taxon>Pseudomonadati</taxon>
        <taxon>Pseudomonadota</taxon>
        <taxon>Gammaproteobacteria</taxon>
        <taxon>Enterobacterales</taxon>
        <taxon>Morganellaceae</taxon>
        <taxon>Xenorhabdus</taxon>
    </lineage>
</organism>
<reference evidence="1 2" key="1">
    <citation type="journal article" date="2017" name="Nat. Microbiol.">
        <title>Natural product diversity associated with the nematode symbionts Photorhabdus and Xenorhabdus.</title>
        <authorList>
            <person name="Tobias N.J."/>
            <person name="Wolff H."/>
            <person name="Djahanschiri B."/>
            <person name="Grundmann F."/>
            <person name="Kronenwerth M."/>
            <person name="Shi Y.M."/>
            <person name="Simonyi S."/>
            <person name="Grun P."/>
            <person name="Shapiro-Ilan D."/>
            <person name="Pidot S.J."/>
            <person name="Stinear T.P."/>
            <person name="Ebersberger I."/>
            <person name="Bode H.B."/>
        </authorList>
    </citation>
    <scope>NUCLEOTIDE SEQUENCE [LARGE SCALE GENOMIC DNA]</scope>
    <source>
        <strain evidence="1 2">DSM 17904</strain>
    </source>
</reference>
<name>A0A2D0K438_9GAMM</name>